<organism evidence="1 2">
    <name type="scientific">Chryseobacterium defluvii</name>
    <dbReference type="NCBI Taxonomy" id="160396"/>
    <lineage>
        <taxon>Bacteria</taxon>
        <taxon>Pseudomonadati</taxon>
        <taxon>Bacteroidota</taxon>
        <taxon>Flavobacteriia</taxon>
        <taxon>Flavobacteriales</taxon>
        <taxon>Weeksellaceae</taxon>
        <taxon>Chryseobacterium group</taxon>
        <taxon>Chryseobacterium</taxon>
    </lineage>
</organism>
<name>A0A840KGU0_9FLAO</name>
<protein>
    <submittedName>
        <fullName evidence="1">Uncharacterized protein</fullName>
    </submittedName>
</protein>
<dbReference type="Proteomes" id="UP000592180">
    <property type="component" value="Unassembled WGS sequence"/>
</dbReference>
<proteinExistence type="predicted"/>
<dbReference type="AlphaFoldDB" id="A0A840KGU0"/>
<keyword evidence="2" id="KW-1185">Reference proteome</keyword>
<sequence length="147" mass="17318">MKTEFENLQFISEYFKKVLQELMKNGFILIIPEPTKTFRKTNYAYFSDGDKIAYLQQETKYREISISSVHKPSKEVGTGFRLSDEYSLEIAKEALVTICPIWVINSKNHVIKYDNLKEFIESRTQSGHQLNIYPKEQNNNYKTFKSL</sequence>
<accession>A0A840KGU0</accession>
<gene>
    <name evidence="1" type="ORF">HNP38_002481</name>
</gene>
<dbReference type="RefSeq" id="WP_184189852.1">
    <property type="nucleotide sequence ID" value="NZ_JACHLE010000003.1"/>
</dbReference>
<dbReference type="EMBL" id="JACHLE010000003">
    <property type="protein sequence ID" value="MBB4807177.1"/>
    <property type="molecule type" value="Genomic_DNA"/>
</dbReference>
<reference evidence="1 2" key="1">
    <citation type="submission" date="2020-08" db="EMBL/GenBank/DDBJ databases">
        <title>Functional genomics of gut bacteria from endangered species of beetles.</title>
        <authorList>
            <person name="Carlos-Shanley C."/>
        </authorList>
    </citation>
    <scope>NUCLEOTIDE SEQUENCE [LARGE SCALE GENOMIC DNA]</scope>
    <source>
        <strain evidence="1 2">S00151</strain>
    </source>
</reference>
<evidence type="ECO:0000313" key="2">
    <source>
        <dbReference type="Proteomes" id="UP000592180"/>
    </source>
</evidence>
<comment type="caution">
    <text evidence="1">The sequence shown here is derived from an EMBL/GenBank/DDBJ whole genome shotgun (WGS) entry which is preliminary data.</text>
</comment>
<evidence type="ECO:0000313" key="1">
    <source>
        <dbReference type="EMBL" id="MBB4807177.1"/>
    </source>
</evidence>